<accession>A0A4Q7JCD4</accession>
<dbReference type="PANTHER" id="PTHR30419">
    <property type="entry name" value="HTH-TYPE TRANSCRIPTIONAL REGULATOR YBHD"/>
    <property type="match status" value="1"/>
</dbReference>
<dbReference type="FunFam" id="1.10.10.10:FF:000001">
    <property type="entry name" value="LysR family transcriptional regulator"/>
    <property type="match status" value="1"/>
</dbReference>
<proteinExistence type="inferred from homology"/>
<evidence type="ECO:0000256" key="2">
    <source>
        <dbReference type="ARBA" id="ARBA00023015"/>
    </source>
</evidence>
<dbReference type="GO" id="GO:0003677">
    <property type="term" value="F:DNA binding"/>
    <property type="evidence" value="ECO:0007669"/>
    <property type="project" value="UniProtKB-KW"/>
</dbReference>
<dbReference type="Pfam" id="PF03466">
    <property type="entry name" value="LysR_substrate"/>
    <property type="match status" value="1"/>
</dbReference>
<keyword evidence="7" id="KW-1185">Reference proteome</keyword>
<dbReference type="EMBL" id="SFCC01000003">
    <property type="protein sequence ID" value="RZQ64692.1"/>
    <property type="molecule type" value="Genomic_DNA"/>
</dbReference>
<protein>
    <submittedName>
        <fullName evidence="6">LysR family transcriptional regulator</fullName>
    </submittedName>
</protein>
<evidence type="ECO:0000256" key="3">
    <source>
        <dbReference type="ARBA" id="ARBA00023125"/>
    </source>
</evidence>
<sequence length="289" mass="30710">MDARQLRYFLAIVDENGFNRAADRLHLAQPSLSQAIRAMEKELGVDLFHRIGRRAVLTDAGHALVVPARQVLRDLDAARDTARSVAAGLTGVVDVAAMPSQAVDPLSGMIAEFSAAHPGIRTVVHAAFTPQEVLEAVRTGRAEVGVLGAAEDVALPGVVRHRVDRQRFVLLVPPDSDLGDVVTREQLGGRPVIAAPPGTRMRHVVDQIVAAGVDLRIVVETAHREIILPLVLNGVGVAVTTAAWAPLARRAGARVAELEPAAALEVSLIHRASPLTPAAQRFTGIALDR</sequence>
<feature type="domain" description="HTH lysR-type" evidence="5">
    <location>
        <begin position="1"/>
        <end position="58"/>
    </location>
</feature>
<dbReference type="RefSeq" id="WP_130474491.1">
    <property type="nucleotide sequence ID" value="NZ_SFCC01000003.1"/>
</dbReference>
<dbReference type="OrthoDB" id="3181812at2"/>
<dbReference type="Gene3D" id="3.40.190.290">
    <property type="match status" value="1"/>
</dbReference>
<dbReference type="Gene3D" id="1.10.10.10">
    <property type="entry name" value="Winged helix-like DNA-binding domain superfamily/Winged helix DNA-binding domain"/>
    <property type="match status" value="1"/>
</dbReference>
<dbReference type="InterPro" id="IPR036390">
    <property type="entry name" value="WH_DNA-bd_sf"/>
</dbReference>
<dbReference type="InterPro" id="IPR005119">
    <property type="entry name" value="LysR_subst-bd"/>
</dbReference>
<organism evidence="6 7">
    <name type="scientific">Amycolatopsis suaedae</name>
    <dbReference type="NCBI Taxonomy" id="2510978"/>
    <lineage>
        <taxon>Bacteria</taxon>
        <taxon>Bacillati</taxon>
        <taxon>Actinomycetota</taxon>
        <taxon>Actinomycetes</taxon>
        <taxon>Pseudonocardiales</taxon>
        <taxon>Pseudonocardiaceae</taxon>
        <taxon>Amycolatopsis</taxon>
    </lineage>
</organism>
<evidence type="ECO:0000256" key="4">
    <source>
        <dbReference type="ARBA" id="ARBA00023163"/>
    </source>
</evidence>
<name>A0A4Q7JCD4_9PSEU</name>
<comment type="caution">
    <text evidence="6">The sequence shown here is derived from an EMBL/GenBank/DDBJ whole genome shotgun (WGS) entry which is preliminary data.</text>
</comment>
<dbReference type="AlphaFoldDB" id="A0A4Q7JCD4"/>
<gene>
    <name evidence="6" type="ORF">EWH70_07305</name>
</gene>
<keyword evidence="3" id="KW-0238">DNA-binding</keyword>
<dbReference type="InterPro" id="IPR050950">
    <property type="entry name" value="HTH-type_LysR_regulators"/>
</dbReference>
<dbReference type="SUPFAM" id="SSF46785">
    <property type="entry name" value="Winged helix' DNA-binding domain"/>
    <property type="match status" value="1"/>
</dbReference>
<evidence type="ECO:0000313" key="6">
    <source>
        <dbReference type="EMBL" id="RZQ64692.1"/>
    </source>
</evidence>
<reference evidence="6 7" key="1">
    <citation type="submission" date="2019-02" db="EMBL/GenBank/DDBJ databases">
        <title>Draft genome sequence of Amycolatopsis sp. 8-3EHSu isolated from roots of Suaeda maritima.</title>
        <authorList>
            <person name="Duangmal K."/>
            <person name="Chantavorakit T."/>
        </authorList>
    </citation>
    <scope>NUCLEOTIDE SEQUENCE [LARGE SCALE GENOMIC DNA]</scope>
    <source>
        <strain evidence="6 7">8-3EHSu</strain>
    </source>
</reference>
<evidence type="ECO:0000256" key="1">
    <source>
        <dbReference type="ARBA" id="ARBA00009437"/>
    </source>
</evidence>
<keyword evidence="2" id="KW-0805">Transcription regulation</keyword>
<evidence type="ECO:0000259" key="5">
    <source>
        <dbReference type="PROSITE" id="PS50931"/>
    </source>
</evidence>
<dbReference type="PRINTS" id="PR00039">
    <property type="entry name" value="HTHLYSR"/>
</dbReference>
<dbReference type="Pfam" id="PF00126">
    <property type="entry name" value="HTH_1"/>
    <property type="match status" value="1"/>
</dbReference>
<dbReference type="GO" id="GO:0005829">
    <property type="term" value="C:cytosol"/>
    <property type="evidence" value="ECO:0007669"/>
    <property type="project" value="TreeGrafter"/>
</dbReference>
<dbReference type="InterPro" id="IPR000847">
    <property type="entry name" value="LysR_HTH_N"/>
</dbReference>
<keyword evidence="4" id="KW-0804">Transcription</keyword>
<dbReference type="InterPro" id="IPR036388">
    <property type="entry name" value="WH-like_DNA-bd_sf"/>
</dbReference>
<evidence type="ECO:0000313" key="7">
    <source>
        <dbReference type="Proteomes" id="UP000292003"/>
    </source>
</evidence>
<dbReference type="Proteomes" id="UP000292003">
    <property type="component" value="Unassembled WGS sequence"/>
</dbReference>
<dbReference type="GO" id="GO:0003700">
    <property type="term" value="F:DNA-binding transcription factor activity"/>
    <property type="evidence" value="ECO:0007669"/>
    <property type="project" value="InterPro"/>
</dbReference>
<comment type="similarity">
    <text evidence="1">Belongs to the LysR transcriptional regulatory family.</text>
</comment>
<dbReference type="SUPFAM" id="SSF53850">
    <property type="entry name" value="Periplasmic binding protein-like II"/>
    <property type="match status" value="1"/>
</dbReference>
<dbReference type="PROSITE" id="PS50931">
    <property type="entry name" value="HTH_LYSR"/>
    <property type="match status" value="1"/>
</dbReference>